<comment type="caution">
    <text evidence="19">The sequence shown here is derived from an EMBL/GenBank/DDBJ whole genome shotgun (WGS) entry which is preliminary data.</text>
</comment>
<comment type="subcellular location">
    <subcellularLocation>
        <location evidence="1">Cell membrane</location>
        <topology evidence="1">Lipid-anchor</topology>
        <topology evidence="1">GPI-anchor</topology>
    </subcellularLocation>
    <subcellularLocation>
        <location evidence="2">Secreted</location>
    </subcellularLocation>
</comment>
<feature type="region of interest" description="Disordered" evidence="16">
    <location>
        <begin position="100"/>
        <end position="123"/>
    </location>
</feature>
<keyword evidence="6 15" id="KW-0349">Heme</keyword>
<dbReference type="PANTHER" id="PTHR37928">
    <property type="entry name" value="CFEM DOMAIN PROTEIN (AFU_ORTHOLOGUE AFUA_6G14090)"/>
    <property type="match status" value="1"/>
</dbReference>
<keyword evidence="10 15" id="KW-0408">Iron</keyword>
<dbReference type="InterPro" id="IPR051735">
    <property type="entry name" value="CFEM_domain"/>
</dbReference>
<protein>
    <recommendedName>
        <fullName evidence="18">CFEM domain-containing protein</fullName>
    </recommendedName>
</protein>
<evidence type="ECO:0000256" key="16">
    <source>
        <dbReference type="SAM" id="MobiDB-lite"/>
    </source>
</evidence>
<keyword evidence="9 17" id="KW-0732">Signal</keyword>
<keyword evidence="13" id="KW-0325">Glycoprotein</keyword>
<dbReference type="VEuPathDB" id="FungiDB:jhhlp_006018"/>
<sequence length="538" mass="55811">MRTSMSLGTAAVLALASVARAVPMCAINCFQNAVTDYPPLDCTEANMYLCFCKSTFLALTFKDCTYTDCESAADTVEAIEFGLDLCEQLGAPLDIPTGPPESWTASATTSTEPTSVDSVSAAPTRTRTPWPECVFTCVDKSLAGGEAYGCASDDYGCFCENEDLVTGYRDCAYSECKTPEEITRVINYGLYLCESANVTITVPTVPPTLVPSGTASTTSSAPTRTHTPWPDCVFTCVDQGLASGEAYGCAPDDYECFCRHEDLVTGYRDCAYAECKSPEEITRVINYGLYLCDSVNVTITVPTVPPTVVPTVVPTGTATSTSSAPTRTRTPWPECVFTCVDQGLAAGEPYGCTQDNPGCFCEHEDLVIGYRDCAYAECKSPVEITRVINYGLYLCEAANITITVPTVPPTAGPTGRSTAKPTATGEPKPTGSSDDEDCPTETEASNPGPTKAPCQTGNCPGESDDVDDEDESQTPCDTGNCPSAGSGSGSGGSSSGSGAGSGSGGGGGDEQVVVALANALTAAPGLVLAAGLAFAILV</sequence>
<evidence type="ECO:0000256" key="5">
    <source>
        <dbReference type="ARBA" id="ARBA00022525"/>
    </source>
</evidence>
<evidence type="ECO:0000256" key="7">
    <source>
        <dbReference type="ARBA" id="ARBA00022622"/>
    </source>
</evidence>
<evidence type="ECO:0000259" key="18">
    <source>
        <dbReference type="PROSITE" id="PS52012"/>
    </source>
</evidence>
<evidence type="ECO:0000256" key="8">
    <source>
        <dbReference type="ARBA" id="ARBA00022723"/>
    </source>
</evidence>
<dbReference type="GO" id="GO:0046872">
    <property type="term" value="F:metal ion binding"/>
    <property type="evidence" value="ECO:0007669"/>
    <property type="project" value="UniProtKB-UniRule"/>
</dbReference>
<comment type="similarity">
    <text evidence="3">Belongs to the RBT5 family.</text>
</comment>
<feature type="disulfide bond" evidence="15">
    <location>
        <begin position="352"/>
        <end position="359"/>
    </location>
</feature>
<dbReference type="PANTHER" id="PTHR37928:SF2">
    <property type="entry name" value="GPI ANCHORED CFEM DOMAIN PROTEIN (AFU_ORTHOLOGUE AFUA_6G10580)"/>
    <property type="match status" value="1"/>
</dbReference>
<feature type="compositionally biased region" description="Polar residues" evidence="16">
    <location>
        <begin position="442"/>
        <end position="458"/>
    </location>
</feature>
<evidence type="ECO:0000256" key="11">
    <source>
        <dbReference type="ARBA" id="ARBA00023136"/>
    </source>
</evidence>
<keyword evidence="11" id="KW-0472">Membrane</keyword>
<accession>A0A2N3N4R7</accession>
<keyword evidence="5" id="KW-0964">Secreted</keyword>
<evidence type="ECO:0000313" key="20">
    <source>
        <dbReference type="Proteomes" id="UP000233524"/>
    </source>
</evidence>
<evidence type="ECO:0000256" key="12">
    <source>
        <dbReference type="ARBA" id="ARBA00023157"/>
    </source>
</evidence>
<feature type="compositionally biased region" description="Acidic residues" evidence="16">
    <location>
        <begin position="462"/>
        <end position="472"/>
    </location>
</feature>
<keyword evidence="4" id="KW-1003">Cell membrane</keyword>
<dbReference type="EMBL" id="NLAX01000701">
    <property type="protein sequence ID" value="PKS07415.1"/>
    <property type="molecule type" value="Genomic_DNA"/>
</dbReference>
<evidence type="ECO:0000256" key="4">
    <source>
        <dbReference type="ARBA" id="ARBA00022475"/>
    </source>
</evidence>
<dbReference type="OrthoDB" id="1193027at2759"/>
<feature type="domain" description="CFEM" evidence="18">
    <location>
        <begin position="105"/>
        <end position="225"/>
    </location>
</feature>
<evidence type="ECO:0000256" key="9">
    <source>
        <dbReference type="ARBA" id="ARBA00022729"/>
    </source>
</evidence>
<keyword evidence="12 15" id="KW-1015">Disulfide bond</keyword>
<dbReference type="PROSITE" id="PS52012">
    <property type="entry name" value="CFEM"/>
    <property type="match status" value="3"/>
</dbReference>
<reference evidence="19 20" key="1">
    <citation type="journal article" date="2017" name="G3 (Bethesda)">
        <title>First Draft Genome Sequence of the Pathogenic Fungus Lomentospora prolificans (Formerly Scedosporium prolificans).</title>
        <authorList>
            <person name="Luo R."/>
            <person name="Zimin A."/>
            <person name="Workman R."/>
            <person name="Fan Y."/>
            <person name="Pertea G."/>
            <person name="Grossman N."/>
            <person name="Wear M.P."/>
            <person name="Jia B."/>
            <person name="Miller H."/>
            <person name="Casadevall A."/>
            <person name="Timp W."/>
            <person name="Zhang S.X."/>
            <person name="Salzberg S.L."/>
        </authorList>
    </citation>
    <scope>NUCLEOTIDE SEQUENCE [LARGE SCALE GENOMIC DNA]</scope>
    <source>
        <strain evidence="19 20">JHH-5317</strain>
    </source>
</reference>
<keyword evidence="7" id="KW-0336">GPI-anchor</keyword>
<feature type="domain" description="CFEM" evidence="18">
    <location>
        <begin position="307"/>
        <end position="422"/>
    </location>
</feature>
<proteinExistence type="inferred from homology"/>
<comment type="caution">
    <text evidence="15">Lacks conserved residue(s) required for the propagation of feature annotation.</text>
</comment>
<feature type="domain" description="CFEM" evidence="18">
    <location>
        <begin position="1"/>
        <end position="111"/>
    </location>
</feature>
<dbReference type="GO" id="GO:0098552">
    <property type="term" value="C:side of membrane"/>
    <property type="evidence" value="ECO:0007669"/>
    <property type="project" value="UniProtKB-KW"/>
</dbReference>
<feature type="compositionally biased region" description="Gly residues" evidence="16">
    <location>
        <begin position="486"/>
        <end position="509"/>
    </location>
</feature>
<dbReference type="InParanoid" id="A0A2N3N4R7"/>
<evidence type="ECO:0000256" key="6">
    <source>
        <dbReference type="ARBA" id="ARBA00022617"/>
    </source>
</evidence>
<evidence type="ECO:0000256" key="13">
    <source>
        <dbReference type="ARBA" id="ARBA00023180"/>
    </source>
</evidence>
<evidence type="ECO:0000313" key="19">
    <source>
        <dbReference type="EMBL" id="PKS07415.1"/>
    </source>
</evidence>
<evidence type="ECO:0000256" key="15">
    <source>
        <dbReference type="PROSITE-ProRule" id="PRU01356"/>
    </source>
</evidence>
<dbReference type="SMART" id="SM00747">
    <property type="entry name" value="CFEM"/>
    <property type="match status" value="4"/>
</dbReference>
<name>A0A2N3N4R7_9PEZI</name>
<feature type="chain" id="PRO_5014891259" description="CFEM domain-containing protein" evidence="17">
    <location>
        <begin position="22"/>
        <end position="538"/>
    </location>
</feature>
<evidence type="ECO:0000256" key="2">
    <source>
        <dbReference type="ARBA" id="ARBA00004613"/>
    </source>
</evidence>
<keyword evidence="8 15" id="KW-0479">Metal-binding</keyword>
<evidence type="ECO:0000256" key="1">
    <source>
        <dbReference type="ARBA" id="ARBA00004609"/>
    </source>
</evidence>
<organism evidence="19 20">
    <name type="scientific">Lomentospora prolificans</name>
    <dbReference type="NCBI Taxonomy" id="41688"/>
    <lineage>
        <taxon>Eukaryota</taxon>
        <taxon>Fungi</taxon>
        <taxon>Dikarya</taxon>
        <taxon>Ascomycota</taxon>
        <taxon>Pezizomycotina</taxon>
        <taxon>Sordariomycetes</taxon>
        <taxon>Hypocreomycetidae</taxon>
        <taxon>Microascales</taxon>
        <taxon>Microascaceae</taxon>
        <taxon>Lomentospora</taxon>
    </lineage>
</organism>
<feature type="disulfide bond" evidence="15">
    <location>
        <begin position="150"/>
        <end position="157"/>
    </location>
</feature>
<dbReference type="STRING" id="41688.A0A2N3N4R7"/>
<evidence type="ECO:0000256" key="17">
    <source>
        <dbReference type="SAM" id="SignalP"/>
    </source>
</evidence>
<feature type="binding site" description="axial binding residue" evidence="15">
    <location>
        <position position="154"/>
    </location>
    <ligand>
        <name>heme</name>
        <dbReference type="ChEBI" id="CHEBI:30413"/>
    </ligand>
    <ligandPart>
        <name>Fe</name>
        <dbReference type="ChEBI" id="CHEBI:18248"/>
    </ligandPart>
</feature>
<dbReference type="Proteomes" id="UP000233524">
    <property type="component" value="Unassembled WGS sequence"/>
</dbReference>
<dbReference type="Pfam" id="PF05730">
    <property type="entry name" value="CFEM"/>
    <property type="match status" value="4"/>
</dbReference>
<gene>
    <name evidence="19" type="ORF">jhhlp_006018</name>
</gene>
<evidence type="ECO:0000256" key="10">
    <source>
        <dbReference type="ARBA" id="ARBA00023004"/>
    </source>
</evidence>
<evidence type="ECO:0000256" key="3">
    <source>
        <dbReference type="ARBA" id="ARBA00010031"/>
    </source>
</evidence>
<evidence type="ECO:0000256" key="14">
    <source>
        <dbReference type="ARBA" id="ARBA00023288"/>
    </source>
</evidence>
<dbReference type="GO" id="GO:0005886">
    <property type="term" value="C:plasma membrane"/>
    <property type="evidence" value="ECO:0007669"/>
    <property type="project" value="UniProtKB-SubCell"/>
</dbReference>
<feature type="region of interest" description="Disordered" evidence="16">
    <location>
        <begin position="404"/>
        <end position="510"/>
    </location>
</feature>
<feature type="compositionally biased region" description="Low complexity" evidence="16">
    <location>
        <begin position="100"/>
        <end position="115"/>
    </location>
</feature>
<dbReference type="AlphaFoldDB" id="A0A2N3N4R7"/>
<feature type="signal peptide" evidence="17">
    <location>
        <begin position="1"/>
        <end position="21"/>
    </location>
</feature>
<dbReference type="GO" id="GO:0005576">
    <property type="term" value="C:extracellular region"/>
    <property type="evidence" value="ECO:0007669"/>
    <property type="project" value="UniProtKB-SubCell"/>
</dbReference>
<keyword evidence="14" id="KW-0449">Lipoprotein</keyword>
<dbReference type="InterPro" id="IPR008427">
    <property type="entry name" value="Extracellular_membr_CFEM_dom"/>
</dbReference>
<keyword evidence="20" id="KW-1185">Reference proteome</keyword>